<evidence type="ECO:0000313" key="5">
    <source>
        <dbReference type="EMBL" id="QYA42871.1"/>
    </source>
</evidence>
<name>A0AAJ4PBY4_9STAP</name>
<dbReference type="EMBL" id="CP079981">
    <property type="protein sequence ID" value="QYA42871.1"/>
    <property type="molecule type" value="Genomic_DNA"/>
</dbReference>
<dbReference type="SMART" id="SM00487">
    <property type="entry name" value="DEXDc"/>
    <property type="match status" value="1"/>
</dbReference>
<dbReference type="GO" id="GO:0005524">
    <property type="term" value="F:ATP binding"/>
    <property type="evidence" value="ECO:0007669"/>
    <property type="project" value="UniProtKB-KW"/>
</dbReference>
<keyword evidence="2" id="KW-0067">ATP-binding</keyword>
<feature type="domain" description="Helicase ATP-binding" evidence="3">
    <location>
        <begin position="100"/>
        <end position="310"/>
    </location>
</feature>
<feature type="domain" description="Helicase C-terminal" evidence="4">
    <location>
        <begin position="907"/>
        <end position="1060"/>
    </location>
</feature>
<dbReference type="Pfam" id="PF00271">
    <property type="entry name" value="Helicase_C"/>
    <property type="match status" value="1"/>
</dbReference>
<dbReference type="PROSITE" id="PS51194">
    <property type="entry name" value="HELICASE_CTER"/>
    <property type="match status" value="1"/>
</dbReference>
<reference evidence="5 6" key="1">
    <citation type="submission" date="2021-07" db="EMBL/GenBank/DDBJ databases">
        <title>Prevalence and characterization of methicillin-resistant Macrococcus spp. in food producing animals and meat in Switzerland in 2019.</title>
        <authorList>
            <person name="Keller J.E."/>
            <person name="Schwendener S."/>
            <person name="Neuenschwander J."/>
            <person name="Overesch G."/>
            <person name="Perreten V."/>
        </authorList>
    </citation>
    <scope>NUCLEOTIDE SEQUENCE [LARGE SCALE GENOMIC DNA]</scope>
    <source>
        <strain evidence="5 6">19Msa0936</strain>
    </source>
</reference>
<dbReference type="PANTHER" id="PTHR47957">
    <property type="entry name" value="ATP-DEPENDENT HELICASE HRQ1"/>
    <property type="match status" value="1"/>
</dbReference>
<evidence type="ECO:0000259" key="3">
    <source>
        <dbReference type="PROSITE" id="PS51192"/>
    </source>
</evidence>
<evidence type="ECO:0000313" key="6">
    <source>
        <dbReference type="Proteomes" id="UP000826802"/>
    </source>
</evidence>
<keyword evidence="5" id="KW-0378">Hydrolase</keyword>
<dbReference type="SMART" id="SM00490">
    <property type="entry name" value="HELICc"/>
    <property type="match status" value="1"/>
</dbReference>
<dbReference type="InterPro" id="IPR011545">
    <property type="entry name" value="DEAD/DEAH_box_helicase_dom"/>
</dbReference>
<evidence type="ECO:0000256" key="2">
    <source>
        <dbReference type="ARBA" id="ARBA00022840"/>
    </source>
</evidence>
<dbReference type="PANTHER" id="PTHR47957:SF3">
    <property type="entry name" value="ATP-DEPENDENT HELICASE HRQ1"/>
    <property type="match status" value="1"/>
</dbReference>
<protein>
    <submittedName>
        <fullName evidence="5">DEAD/DEAH box helicase</fullName>
    </submittedName>
</protein>
<dbReference type="Pfam" id="PF09369">
    <property type="entry name" value="MZB"/>
    <property type="match status" value="1"/>
</dbReference>
<keyword evidence="6" id="KW-1185">Reference proteome</keyword>
<dbReference type="InterPro" id="IPR001650">
    <property type="entry name" value="Helicase_C-like"/>
</dbReference>
<dbReference type="GO" id="GO:0043138">
    <property type="term" value="F:3'-5' DNA helicase activity"/>
    <property type="evidence" value="ECO:0007669"/>
    <property type="project" value="TreeGrafter"/>
</dbReference>
<evidence type="ECO:0000256" key="1">
    <source>
        <dbReference type="ARBA" id="ARBA00022741"/>
    </source>
</evidence>
<dbReference type="InterPro" id="IPR014001">
    <property type="entry name" value="Helicase_ATP-bd"/>
</dbReference>
<dbReference type="GO" id="GO:0006289">
    <property type="term" value="P:nucleotide-excision repair"/>
    <property type="evidence" value="ECO:0007669"/>
    <property type="project" value="TreeGrafter"/>
</dbReference>
<accession>A0AAJ4PBY4</accession>
<dbReference type="PROSITE" id="PS51192">
    <property type="entry name" value="HELICASE_ATP_BIND_1"/>
    <property type="match status" value="1"/>
</dbReference>
<dbReference type="CDD" id="cd18785">
    <property type="entry name" value="SF2_C"/>
    <property type="match status" value="1"/>
</dbReference>
<evidence type="ECO:0000259" key="4">
    <source>
        <dbReference type="PROSITE" id="PS51194"/>
    </source>
</evidence>
<gene>
    <name evidence="5" type="ORF">KYI11_02780</name>
</gene>
<dbReference type="GO" id="GO:0036297">
    <property type="term" value="P:interstrand cross-link repair"/>
    <property type="evidence" value="ECO:0007669"/>
    <property type="project" value="TreeGrafter"/>
</dbReference>
<keyword evidence="5" id="KW-0347">Helicase</keyword>
<organism evidence="5 6">
    <name type="scientific">Macrococcoides bohemicum</name>
    <dbReference type="NCBI Taxonomy" id="1903056"/>
    <lineage>
        <taxon>Bacteria</taxon>
        <taxon>Bacillati</taxon>
        <taxon>Bacillota</taxon>
        <taxon>Bacilli</taxon>
        <taxon>Bacillales</taxon>
        <taxon>Staphylococcaceae</taxon>
        <taxon>Macrococcoides</taxon>
    </lineage>
</organism>
<sequence length="1547" mass="179287">MFRPLEISDTIVKDYKKYISTSRFIKDERIRNLFNERLENAPLGNGPYLEVTDSFMKGKSIQQLIEDNILSSEFKLLNTDDNEAIKLERPLYLHQMKAVDVISTKSKSAVITTGTGSGKTESFLFPLFNELMKENEKGLLGPGVRAIIIYPMNALANDQIDRLRKYLINYPDITFGSYTGETPYTESEALSKYKHKYKTKNPVNELISREKMQQTPPNILITNYAMLEYLLIRPKETTLFSGKYANKWRSIILDEAHSYYGSLGIEISNLLSRLKETVNNQNMQYILTSATLGNKENIDDIVRYANNLTSSNAFDDESIIFADRENISIPDNTKVVDEGVYNDIDKIINSENEQDIVLDKLKNAIERLGILKNGDSINEFLYHLITNDTRYFEIRKILRENMSFQYILDKLDTSEDFLQTFIEIASKAELNGIKPFDAKYHMFIRGIEGCYVKFGENPDVQLVPIKKDQEDGKSNYYQISVCKNCGEIYLKGQIKNGCFTQNELNELLPIKTYLLLKDIDNIETKNDIEIYKFSPSNGRLTKSNQITNQLETSDKDLYYLVDKDNGRTDKISKCFACDYQNNNGILNNFYMGKSGSTSVIGSSLYENIAGKKFIVKKVNSTNRLLKFKNQNDKKYEQKIEKQFLAFSDSRQQAAHFSSYFDTTFNNLLKKRLFVKAIKEAESNYPGEKEYSYQLIANILASLLQKYVKNYGEETIDYKKEAEKIVLYEYTSRDRNTLKNLGIVEIDIKFDEDDIGSLSYGNKYSELDNRFISNYLLKPFIDNYAINVSQTFQKSDFNEIFRVNMQKYIKKKSITEKQKAYLPIRETKFAKNILNIIDFHSFDIEETPDNKHYYMFLDMYFDALLESGYIITENGEDYQLNDKKLVINLANTNTEYKCTKCHRTQKQFLDNYCINCLSSGHLATQIPDEAYMDNHYYKSYLKEDYTNMIIREHTAQLSPNIASQYQKDFVDKKINVLSCSTTFEMGVDVGDLETVFMRNIPPLPANYIQRAGRAGRSAETAAYTLTFCTLQSHDMNYFNRPQDMINGKISPPIFSRDNKKILKRHLNALVIGGYWRVYPDKLKYADNFFNEENINSFKNYVINHQTEIEERLKKIIPNEINDYLQEYMNDLLSDTSDIIKVYMRYKTELEGLGSLKQELITKNDDSNLDKIIKMIRTVKEEDIIQFLSRRNIFPKYGFPVDTVELETNPFIRFKKLRLSRDLSQAIGEYSPGSKIIADHNIYISRYVNLPLKKDTILNNGELIKCSECKHLNVNKLFKRKIENCILCGQKLNKDESTQYLVPEYGFTSEANIEKANTTPPKGGFRSSVYYIGDRMNSFLEKPNVYDLIFRSSKDDEMMVINENKLSICEECGYSEELKEKQTKKRSKHKNKFGYTCDGKMSEKVLAHSFKTDVLQIDFQQSFEKLATGMGILSALLKSVSNNLGIERKDLDGTLETFKNGRNLQSRFVLFDNVPGGAGYVKRIYEAEPDMIKKIFKDAYDNVNNCTCSSDSSCYSCVRNYMNQRYHESMSRNEICKEFEQIMGIICED</sequence>
<proteinExistence type="predicted"/>
<keyword evidence="1" id="KW-0547">Nucleotide-binding</keyword>
<dbReference type="RefSeq" id="WP_219503617.1">
    <property type="nucleotide sequence ID" value="NZ_CP079981.1"/>
</dbReference>
<dbReference type="Pfam" id="PF00270">
    <property type="entry name" value="DEAD"/>
    <property type="match status" value="1"/>
</dbReference>
<dbReference type="InterPro" id="IPR018973">
    <property type="entry name" value="MZB"/>
</dbReference>
<dbReference type="GO" id="GO:0003676">
    <property type="term" value="F:nucleic acid binding"/>
    <property type="evidence" value="ECO:0007669"/>
    <property type="project" value="InterPro"/>
</dbReference>
<dbReference type="Proteomes" id="UP000826802">
    <property type="component" value="Chromosome"/>
</dbReference>